<proteinExistence type="predicted"/>
<keyword evidence="2" id="KW-1185">Reference proteome</keyword>
<dbReference type="STRING" id="381665.SAMN05216554_2156"/>
<evidence type="ECO:0000313" key="2">
    <source>
        <dbReference type="Proteomes" id="UP000198891"/>
    </source>
</evidence>
<gene>
    <name evidence="1" type="ORF">SAMN05216554_2156</name>
</gene>
<dbReference type="RefSeq" id="WP_092553060.1">
    <property type="nucleotide sequence ID" value="NZ_FNPZ01000002.1"/>
</dbReference>
<evidence type="ECO:0000313" key="1">
    <source>
        <dbReference type="EMBL" id="SDZ05562.1"/>
    </source>
</evidence>
<name>A0A1H3PW68_9MICO</name>
<dbReference type="SUPFAM" id="SSF48371">
    <property type="entry name" value="ARM repeat"/>
    <property type="match status" value="1"/>
</dbReference>
<dbReference type="InterPro" id="IPR016024">
    <property type="entry name" value="ARM-type_fold"/>
</dbReference>
<organism evidence="1 2">
    <name type="scientific">Herbiconiux ginsengi</name>
    <dbReference type="NCBI Taxonomy" id="381665"/>
    <lineage>
        <taxon>Bacteria</taxon>
        <taxon>Bacillati</taxon>
        <taxon>Actinomycetota</taxon>
        <taxon>Actinomycetes</taxon>
        <taxon>Micrococcales</taxon>
        <taxon>Microbacteriaceae</taxon>
        <taxon>Herbiconiux</taxon>
    </lineage>
</organism>
<dbReference type="AlphaFoldDB" id="A0A1H3PW68"/>
<dbReference type="OrthoDB" id="154709at2"/>
<protein>
    <recommendedName>
        <fullName evidence="3">HEAT repeat-containing protein</fullName>
    </recommendedName>
</protein>
<sequence>MSTRQEFRSALTALAPQEWPQYLAEHSGLPGPRGNLELAAAVGDVAIASQIAELIASDDEFSMMCGAIGLGRLLAADSDERVESELRTLATDPRWRVREGVAMALQRLGDADLDGLLVLAERWTASASAPTDAPDLLLLRAVAAGVAESRLVTAEPAALRALRILDRITATLVGIPIGARRGREDVRVLRQALGYAWSVVCGGAPDEGFASLERWAESGDPDARWIVRSNTTKARLRRLDPVRTEALGRLAGAS</sequence>
<accession>A0A1H3PW68</accession>
<dbReference type="EMBL" id="FNPZ01000002">
    <property type="protein sequence ID" value="SDZ05562.1"/>
    <property type="molecule type" value="Genomic_DNA"/>
</dbReference>
<reference evidence="1 2" key="1">
    <citation type="submission" date="2016-10" db="EMBL/GenBank/DDBJ databases">
        <authorList>
            <person name="de Groot N.N."/>
        </authorList>
    </citation>
    <scope>NUCLEOTIDE SEQUENCE [LARGE SCALE GENOMIC DNA]</scope>
    <source>
        <strain evidence="1 2">CGMCC 4.3491</strain>
    </source>
</reference>
<evidence type="ECO:0008006" key="3">
    <source>
        <dbReference type="Google" id="ProtNLM"/>
    </source>
</evidence>
<dbReference type="Proteomes" id="UP000198891">
    <property type="component" value="Unassembled WGS sequence"/>
</dbReference>